<dbReference type="EMBL" id="BAAAUG010000074">
    <property type="protein sequence ID" value="GAA3115239.1"/>
    <property type="molecule type" value="Genomic_DNA"/>
</dbReference>
<feature type="region of interest" description="Disordered" evidence="3">
    <location>
        <begin position="99"/>
        <end position="119"/>
    </location>
</feature>
<sequence>MTARKAPAPERPAAEPQMSQSGRGGVGDKKAPTLIQMSSRFAPRSTPTRTTVRGGETATPHPRPHQPTTGKTRTWPPPYPLNLGLTLGPLRRGPADPTFRVTPDGSAWRASRTPEGPGTLRVAQRGDTVEAEAWGPGATWLLDQLPQLLGESDAPEDFTPRHRLLAATAHRRPGLRLIRTGLVLESLIPSILEQKVTTDEAYRAWRLLVRKYGEPAPGQAPAQLRLHVMPDPRTWTLIPSWEWHKAGVDNKRASTILRAARVAARLEEAAAMAPPQAQARLELIPGIGPWTSAETIQRSNGAPDAVTVGDLHLPGIIGYALAGDRTANDEAMLALLEPYAGQRHRAARLILLSGRTPPRRKPGMPKFDIAKL</sequence>
<feature type="compositionally biased region" description="Polar residues" evidence="3">
    <location>
        <begin position="35"/>
        <end position="51"/>
    </location>
</feature>
<evidence type="ECO:0000256" key="3">
    <source>
        <dbReference type="SAM" id="MobiDB-lite"/>
    </source>
</evidence>
<dbReference type="Proteomes" id="UP001501637">
    <property type="component" value="Unassembled WGS sequence"/>
</dbReference>
<feature type="region of interest" description="Disordered" evidence="3">
    <location>
        <begin position="1"/>
        <end position="79"/>
    </location>
</feature>
<dbReference type="Gene3D" id="1.10.340.30">
    <property type="entry name" value="Hypothetical protein, domain 2"/>
    <property type="match status" value="1"/>
</dbReference>
<dbReference type="InterPro" id="IPR011257">
    <property type="entry name" value="DNA_glycosylase"/>
</dbReference>
<dbReference type="PANTHER" id="PTHR43003:SF6">
    <property type="entry name" value="DNA GLYCOSYLASE"/>
    <property type="match status" value="1"/>
</dbReference>
<evidence type="ECO:0000256" key="1">
    <source>
        <dbReference type="ARBA" id="ARBA00022763"/>
    </source>
</evidence>
<reference evidence="5" key="1">
    <citation type="journal article" date="2019" name="Int. J. Syst. Evol. Microbiol.">
        <title>The Global Catalogue of Microorganisms (GCM) 10K type strain sequencing project: providing services to taxonomists for standard genome sequencing and annotation.</title>
        <authorList>
            <consortium name="The Broad Institute Genomics Platform"/>
            <consortium name="The Broad Institute Genome Sequencing Center for Infectious Disease"/>
            <person name="Wu L."/>
            <person name="Ma J."/>
        </authorList>
    </citation>
    <scope>NUCLEOTIDE SEQUENCE [LARGE SCALE GENOMIC DNA]</scope>
    <source>
        <strain evidence="5">JCM 9092</strain>
    </source>
</reference>
<evidence type="ECO:0000256" key="2">
    <source>
        <dbReference type="ARBA" id="ARBA00023204"/>
    </source>
</evidence>
<keyword evidence="2" id="KW-0234">DNA repair</keyword>
<evidence type="ECO:0000313" key="5">
    <source>
        <dbReference type="Proteomes" id="UP001501637"/>
    </source>
</evidence>
<dbReference type="PANTHER" id="PTHR43003">
    <property type="entry name" value="DNA-3-METHYLADENINE GLYCOSYLASE"/>
    <property type="match status" value="1"/>
</dbReference>
<evidence type="ECO:0000313" key="4">
    <source>
        <dbReference type="EMBL" id="GAA3115239.1"/>
    </source>
</evidence>
<gene>
    <name evidence="4" type="ORF">GCM10010449_41720</name>
</gene>
<comment type="caution">
    <text evidence="4">The sequence shown here is derived from an EMBL/GenBank/DDBJ whole genome shotgun (WGS) entry which is preliminary data.</text>
</comment>
<keyword evidence="1" id="KW-0227">DNA damage</keyword>
<protein>
    <submittedName>
        <fullName evidence="4">3-methyladenine DNA glycosylase</fullName>
    </submittedName>
</protein>
<organism evidence="4 5">
    <name type="scientific">Streptomyces rectiviolaceus</name>
    <dbReference type="NCBI Taxonomy" id="332591"/>
    <lineage>
        <taxon>Bacteria</taxon>
        <taxon>Bacillati</taxon>
        <taxon>Actinomycetota</taxon>
        <taxon>Actinomycetes</taxon>
        <taxon>Kitasatosporales</taxon>
        <taxon>Streptomycetaceae</taxon>
        <taxon>Streptomyces</taxon>
    </lineage>
</organism>
<name>A0ABP6MJR3_9ACTN</name>
<dbReference type="InterPro" id="IPR051912">
    <property type="entry name" value="Alkylbase_DNA_Glycosylase/TA"/>
</dbReference>
<proteinExistence type="predicted"/>
<accession>A0ABP6MJR3</accession>
<dbReference type="SUPFAM" id="SSF48150">
    <property type="entry name" value="DNA-glycosylase"/>
    <property type="match status" value="1"/>
</dbReference>
<keyword evidence="5" id="KW-1185">Reference proteome</keyword>